<comment type="catalytic activity">
    <reaction evidence="16">
        <text>12-(9Z-hexadecenoyloxy)-octadecanoate + H2O = 12-hydroxyoctadecanoate + (9Z)-hexadecenoate + H(+)</text>
        <dbReference type="Rhea" id="RHEA:52072"/>
        <dbReference type="ChEBI" id="CHEBI:15377"/>
        <dbReference type="ChEBI" id="CHEBI:15378"/>
        <dbReference type="ChEBI" id="CHEBI:32372"/>
        <dbReference type="ChEBI" id="CHEBI:84201"/>
        <dbReference type="ChEBI" id="CHEBI:136312"/>
    </reaction>
    <physiologicalReaction direction="left-to-right" evidence="16">
        <dbReference type="Rhea" id="RHEA:52073"/>
    </physiologicalReaction>
</comment>
<comment type="catalytic activity">
    <reaction evidence="12">
        <text>9-(9Z-octadecenoyloxy)-octadecanoate + H2O = 9-hydroxy-octadecanoate + (9Z)-octadecenoate + H(+)</text>
        <dbReference type="Rhea" id="RHEA:52048"/>
        <dbReference type="ChEBI" id="CHEBI:15377"/>
        <dbReference type="ChEBI" id="CHEBI:15378"/>
        <dbReference type="ChEBI" id="CHEBI:30823"/>
        <dbReference type="ChEBI" id="CHEBI:136282"/>
        <dbReference type="ChEBI" id="CHEBI:136286"/>
    </reaction>
    <physiologicalReaction direction="left-to-right" evidence="12">
        <dbReference type="Rhea" id="RHEA:52049"/>
    </physiologicalReaction>
</comment>
<evidence type="ECO:0000256" key="5">
    <source>
        <dbReference type="ARBA" id="ARBA00022989"/>
    </source>
</evidence>
<sequence>MAVVLSILFTGSSPISQGMYYTIQRRSKSERMFIRQGGGFKALLKFGNLILLQCFYFGGAALNDLFGTEELEVRKQSTLQQWRDWLFTTLAFPLGMFVSFIFWTLYAIDRELIFPASLDTWFPTWLNHVMHTLPAIGTLLEELLVPHTYQTGHKRIAPIITLYFAYLAWISYIAVVGGFWVYPVFQVLSVPARTLFLAFCIFPPVGFYFLGEKLHQNIWGQQEN</sequence>
<comment type="catalytic activity">
    <reaction evidence="13">
        <text>9-octadecanoyloxy-octadecanoate + H2O = 9-hydroxy-octadecanoate + octadecanoate + H(+)</text>
        <dbReference type="Rhea" id="RHEA:52096"/>
        <dbReference type="ChEBI" id="CHEBI:15377"/>
        <dbReference type="ChEBI" id="CHEBI:15378"/>
        <dbReference type="ChEBI" id="CHEBI:25629"/>
        <dbReference type="ChEBI" id="CHEBI:136286"/>
        <dbReference type="ChEBI" id="CHEBI:136373"/>
    </reaction>
    <physiologicalReaction direction="left-to-right" evidence="13">
        <dbReference type="Rhea" id="RHEA:52097"/>
    </physiologicalReaction>
</comment>
<feature type="transmembrane region" description="Helical" evidence="17">
    <location>
        <begin position="85"/>
        <end position="105"/>
    </location>
</feature>
<proteinExistence type="inferred from homology"/>
<comment type="catalytic activity">
    <reaction evidence="11">
        <text>12-(9Z-octadecenoyloxy)-octadecanoate + H2O = 12-hydroxyoctadecanoate + (9Z)-octadecenoate + H(+)</text>
        <dbReference type="Rhea" id="RHEA:52060"/>
        <dbReference type="ChEBI" id="CHEBI:15377"/>
        <dbReference type="ChEBI" id="CHEBI:15378"/>
        <dbReference type="ChEBI" id="CHEBI:30823"/>
        <dbReference type="ChEBI" id="CHEBI:84201"/>
        <dbReference type="ChEBI" id="CHEBI:136302"/>
    </reaction>
    <physiologicalReaction direction="left-to-right" evidence="11">
        <dbReference type="Rhea" id="RHEA:52061"/>
    </physiologicalReaction>
</comment>
<reference evidence="18 19" key="1">
    <citation type="submission" date="2024-05" db="EMBL/GenBank/DDBJ databases">
        <authorList>
            <person name="Wallberg A."/>
        </authorList>
    </citation>
    <scope>NUCLEOTIDE SEQUENCE [LARGE SCALE GENOMIC DNA]</scope>
</reference>
<feature type="transmembrane region" description="Helical" evidence="17">
    <location>
        <begin position="194"/>
        <end position="211"/>
    </location>
</feature>
<dbReference type="GO" id="GO:0012505">
    <property type="term" value="C:endomembrane system"/>
    <property type="evidence" value="ECO:0007669"/>
    <property type="project" value="UniProtKB-SubCell"/>
</dbReference>
<evidence type="ECO:0000256" key="7">
    <source>
        <dbReference type="ARBA" id="ARBA00047368"/>
    </source>
</evidence>
<evidence type="ECO:0008006" key="20">
    <source>
        <dbReference type="Google" id="ProtNLM"/>
    </source>
</evidence>
<keyword evidence="19" id="KW-1185">Reference proteome</keyword>
<dbReference type="PANTHER" id="PTHR10989:SF16">
    <property type="entry name" value="AT02829P-RELATED"/>
    <property type="match status" value="1"/>
</dbReference>
<dbReference type="GO" id="GO:0016020">
    <property type="term" value="C:membrane"/>
    <property type="evidence" value="ECO:0007669"/>
    <property type="project" value="InterPro"/>
</dbReference>
<comment type="catalytic activity">
    <reaction evidence="14">
        <text>13-(9Z-octadecenoyloxy)-octadecanoate + H2O = 13-hydroxy-octadecanoate + (9Z)-octadecenoate + H(+)</text>
        <dbReference type="Rhea" id="RHEA:52064"/>
        <dbReference type="ChEBI" id="CHEBI:15377"/>
        <dbReference type="ChEBI" id="CHEBI:15378"/>
        <dbReference type="ChEBI" id="CHEBI:30823"/>
        <dbReference type="ChEBI" id="CHEBI:136303"/>
        <dbReference type="ChEBI" id="CHEBI:136304"/>
    </reaction>
    <physiologicalReaction direction="left-to-right" evidence="14">
        <dbReference type="Rhea" id="RHEA:52065"/>
    </physiologicalReaction>
</comment>
<accession>A0AAV2RZK4</accession>
<evidence type="ECO:0000256" key="16">
    <source>
        <dbReference type="ARBA" id="ARBA00049428"/>
    </source>
</evidence>
<dbReference type="Proteomes" id="UP001497623">
    <property type="component" value="Unassembled WGS sequence"/>
</dbReference>
<evidence type="ECO:0000256" key="4">
    <source>
        <dbReference type="ARBA" id="ARBA00022692"/>
    </source>
</evidence>
<comment type="similarity">
    <text evidence="3">Belongs to the AIG1 family.</text>
</comment>
<comment type="catalytic activity">
    <reaction evidence="1">
        <text>9-(9Z-hexadecenoyloxy)-octadecanoate + H2O = (9Z)-hexadecenoate + 9-hydroxy-octadecanoate + H(+)</text>
        <dbReference type="Rhea" id="RHEA:52068"/>
        <dbReference type="ChEBI" id="CHEBI:15377"/>
        <dbReference type="ChEBI" id="CHEBI:15378"/>
        <dbReference type="ChEBI" id="CHEBI:32372"/>
        <dbReference type="ChEBI" id="CHEBI:136286"/>
        <dbReference type="ChEBI" id="CHEBI:136309"/>
    </reaction>
    <physiologicalReaction direction="left-to-right" evidence="1">
        <dbReference type="Rhea" id="RHEA:52069"/>
    </physiologicalReaction>
</comment>
<evidence type="ECO:0000256" key="8">
    <source>
        <dbReference type="ARBA" id="ARBA00047427"/>
    </source>
</evidence>
<evidence type="ECO:0000256" key="12">
    <source>
        <dbReference type="ARBA" id="ARBA00048800"/>
    </source>
</evidence>
<evidence type="ECO:0000256" key="13">
    <source>
        <dbReference type="ARBA" id="ARBA00049221"/>
    </source>
</evidence>
<name>A0AAV2RZK4_MEGNR</name>
<feature type="non-terminal residue" evidence="18">
    <location>
        <position position="224"/>
    </location>
</feature>
<organism evidence="18 19">
    <name type="scientific">Meganyctiphanes norvegica</name>
    <name type="common">Northern krill</name>
    <name type="synonym">Thysanopoda norvegica</name>
    <dbReference type="NCBI Taxonomy" id="48144"/>
    <lineage>
        <taxon>Eukaryota</taxon>
        <taxon>Metazoa</taxon>
        <taxon>Ecdysozoa</taxon>
        <taxon>Arthropoda</taxon>
        <taxon>Crustacea</taxon>
        <taxon>Multicrustacea</taxon>
        <taxon>Malacostraca</taxon>
        <taxon>Eumalacostraca</taxon>
        <taxon>Eucarida</taxon>
        <taxon>Euphausiacea</taxon>
        <taxon>Euphausiidae</taxon>
        <taxon>Meganyctiphanes</taxon>
    </lineage>
</organism>
<evidence type="ECO:0000256" key="17">
    <source>
        <dbReference type="SAM" id="Phobius"/>
    </source>
</evidence>
<evidence type="ECO:0000256" key="10">
    <source>
        <dbReference type="ARBA" id="ARBA00048680"/>
    </source>
</evidence>
<keyword evidence="5 17" id="KW-1133">Transmembrane helix</keyword>
<evidence type="ECO:0000256" key="15">
    <source>
        <dbReference type="ARBA" id="ARBA00049322"/>
    </source>
</evidence>
<evidence type="ECO:0000256" key="1">
    <source>
        <dbReference type="ARBA" id="ARBA00000923"/>
    </source>
</evidence>
<comment type="catalytic activity">
    <reaction evidence="7">
        <text>12-hexadecanoyloxy-octadecanoate + H2O = 12-hydroxyoctadecanoate + hexadecanoate + H(+)</text>
        <dbReference type="Rhea" id="RHEA:52056"/>
        <dbReference type="ChEBI" id="CHEBI:7896"/>
        <dbReference type="ChEBI" id="CHEBI:15377"/>
        <dbReference type="ChEBI" id="CHEBI:15378"/>
        <dbReference type="ChEBI" id="CHEBI:83677"/>
        <dbReference type="ChEBI" id="CHEBI:84201"/>
    </reaction>
    <physiologicalReaction direction="left-to-right" evidence="7">
        <dbReference type="Rhea" id="RHEA:52057"/>
    </physiologicalReaction>
</comment>
<dbReference type="AlphaFoldDB" id="A0AAV2RZK4"/>
<feature type="transmembrane region" description="Helical" evidence="17">
    <location>
        <begin position="156"/>
        <end position="182"/>
    </location>
</feature>
<evidence type="ECO:0000256" key="11">
    <source>
        <dbReference type="ARBA" id="ARBA00048701"/>
    </source>
</evidence>
<keyword evidence="4 17" id="KW-0812">Transmembrane</keyword>
<gene>
    <name evidence="18" type="ORF">MNOR_LOCUS31371</name>
</gene>
<evidence type="ECO:0000256" key="2">
    <source>
        <dbReference type="ARBA" id="ARBA00004127"/>
    </source>
</evidence>
<dbReference type="Pfam" id="PF04750">
    <property type="entry name" value="Far-17a_AIG1"/>
    <property type="match status" value="1"/>
</dbReference>
<comment type="catalytic activity">
    <reaction evidence="9">
        <text>9-hexadecanoyloxy-octadecanoate + H2O = 9-hydroxy-octadecanoate + hexadecanoate + H(+)</text>
        <dbReference type="Rhea" id="RHEA:52052"/>
        <dbReference type="ChEBI" id="CHEBI:7896"/>
        <dbReference type="ChEBI" id="CHEBI:15377"/>
        <dbReference type="ChEBI" id="CHEBI:15378"/>
        <dbReference type="ChEBI" id="CHEBI:83670"/>
        <dbReference type="ChEBI" id="CHEBI:136286"/>
    </reaction>
    <physiologicalReaction direction="left-to-right" evidence="9">
        <dbReference type="Rhea" id="RHEA:52053"/>
    </physiologicalReaction>
</comment>
<dbReference type="EMBL" id="CAXKWB010040303">
    <property type="protein sequence ID" value="CAL4154600.1"/>
    <property type="molecule type" value="Genomic_DNA"/>
</dbReference>
<protein>
    <recommendedName>
        <fullName evidence="20">Androgen-dependent TFPI-regulating protein</fullName>
    </recommendedName>
</protein>
<evidence type="ECO:0000313" key="19">
    <source>
        <dbReference type="Proteomes" id="UP001497623"/>
    </source>
</evidence>
<evidence type="ECO:0000256" key="6">
    <source>
        <dbReference type="ARBA" id="ARBA00023136"/>
    </source>
</evidence>
<evidence type="ECO:0000313" key="18">
    <source>
        <dbReference type="EMBL" id="CAL4154600.1"/>
    </source>
</evidence>
<keyword evidence="6 17" id="KW-0472">Membrane</keyword>
<comment type="subcellular location">
    <subcellularLocation>
        <location evidence="2">Endomembrane system</location>
        <topology evidence="2">Multi-pass membrane protein</topology>
    </subcellularLocation>
</comment>
<comment type="catalytic activity">
    <reaction evidence="10">
        <text>12-octadecanoyloxy-octadecanoate + H2O = 12-hydroxyoctadecanoate + octadecanoate + H(+)</text>
        <dbReference type="Rhea" id="RHEA:52080"/>
        <dbReference type="ChEBI" id="CHEBI:15377"/>
        <dbReference type="ChEBI" id="CHEBI:15378"/>
        <dbReference type="ChEBI" id="CHEBI:25629"/>
        <dbReference type="ChEBI" id="CHEBI:84201"/>
        <dbReference type="ChEBI" id="CHEBI:136330"/>
    </reaction>
    <physiologicalReaction direction="left-to-right" evidence="10">
        <dbReference type="Rhea" id="RHEA:52081"/>
    </physiologicalReaction>
</comment>
<evidence type="ECO:0000256" key="9">
    <source>
        <dbReference type="ARBA" id="ARBA00047863"/>
    </source>
</evidence>
<evidence type="ECO:0000256" key="3">
    <source>
        <dbReference type="ARBA" id="ARBA00009300"/>
    </source>
</evidence>
<comment type="catalytic activity">
    <reaction evidence="8">
        <text>13-octadecanoyloxy-octadecanoate + H2O = 13-hydroxy-octadecanoate + octadecanoate + H(+)</text>
        <dbReference type="Rhea" id="RHEA:52084"/>
        <dbReference type="ChEBI" id="CHEBI:15377"/>
        <dbReference type="ChEBI" id="CHEBI:15378"/>
        <dbReference type="ChEBI" id="CHEBI:25629"/>
        <dbReference type="ChEBI" id="CHEBI:136304"/>
        <dbReference type="ChEBI" id="CHEBI:136335"/>
    </reaction>
    <physiologicalReaction direction="left-to-right" evidence="8">
        <dbReference type="Rhea" id="RHEA:52085"/>
    </physiologicalReaction>
</comment>
<comment type="caution">
    <text evidence="18">The sequence shown here is derived from an EMBL/GenBank/DDBJ whole genome shotgun (WGS) entry which is preliminary data.</text>
</comment>
<comment type="catalytic activity">
    <reaction evidence="15">
        <text>13-(9Z-hexadecenoyloxy)-octadecanoate + H2O = 13-hydroxy-octadecanoate + (9Z)-hexadecenoate + H(+)</text>
        <dbReference type="Rhea" id="RHEA:52076"/>
        <dbReference type="ChEBI" id="CHEBI:15377"/>
        <dbReference type="ChEBI" id="CHEBI:15378"/>
        <dbReference type="ChEBI" id="CHEBI:32372"/>
        <dbReference type="ChEBI" id="CHEBI:136304"/>
        <dbReference type="ChEBI" id="CHEBI:136315"/>
    </reaction>
    <physiologicalReaction direction="left-to-right" evidence="15">
        <dbReference type="Rhea" id="RHEA:52077"/>
    </physiologicalReaction>
</comment>
<dbReference type="InterPro" id="IPR006838">
    <property type="entry name" value="ADTRP_AIG1"/>
</dbReference>
<dbReference type="PANTHER" id="PTHR10989">
    <property type="entry name" value="ANDROGEN-INDUCED PROTEIN 1-RELATED"/>
    <property type="match status" value="1"/>
</dbReference>
<evidence type="ECO:0000256" key="14">
    <source>
        <dbReference type="ARBA" id="ARBA00049296"/>
    </source>
</evidence>
<feature type="transmembrane region" description="Helical" evidence="17">
    <location>
        <begin position="42"/>
        <end position="65"/>
    </location>
</feature>